<reference evidence="1 3" key="1">
    <citation type="journal article" date="2017" name="Nature">
        <title>The sunflower genome provides insights into oil metabolism, flowering and Asterid evolution.</title>
        <authorList>
            <person name="Badouin H."/>
            <person name="Gouzy J."/>
            <person name="Grassa C.J."/>
            <person name="Murat F."/>
            <person name="Staton S.E."/>
            <person name="Cottret L."/>
            <person name="Lelandais-Briere C."/>
            <person name="Owens G.L."/>
            <person name="Carrere S."/>
            <person name="Mayjonade B."/>
            <person name="Legrand L."/>
            <person name="Gill N."/>
            <person name="Kane N.C."/>
            <person name="Bowers J.E."/>
            <person name="Hubner S."/>
            <person name="Bellec A."/>
            <person name="Berard A."/>
            <person name="Berges H."/>
            <person name="Blanchet N."/>
            <person name="Boniface M.C."/>
            <person name="Brunel D."/>
            <person name="Catrice O."/>
            <person name="Chaidir N."/>
            <person name="Claudel C."/>
            <person name="Donnadieu C."/>
            <person name="Faraut T."/>
            <person name="Fievet G."/>
            <person name="Helmstetter N."/>
            <person name="King M."/>
            <person name="Knapp S.J."/>
            <person name="Lai Z."/>
            <person name="Le Paslier M.C."/>
            <person name="Lippi Y."/>
            <person name="Lorenzon L."/>
            <person name="Mandel J.R."/>
            <person name="Marage G."/>
            <person name="Marchand G."/>
            <person name="Marquand E."/>
            <person name="Bret-Mestries E."/>
            <person name="Morien E."/>
            <person name="Nambeesan S."/>
            <person name="Nguyen T."/>
            <person name="Pegot-Espagnet P."/>
            <person name="Pouilly N."/>
            <person name="Raftis F."/>
            <person name="Sallet E."/>
            <person name="Schiex T."/>
            <person name="Thomas J."/>
            <person name="Vandecasteele C."/>
            <person name="Vares D."/>
            <person name="Vear F."/>
            <person name="Vautrin S."/>
            <person name="Crespi M."/>
            <person name="Mangin B."/>
            <person name="Burke J.M."/>
            <person name="Salse J."/>
            <person name="Munos S."/>
            <person name="Vincourt P."/>
            <person name="Rieseberg L.H."/>
            <person name="Langlade N.B."/>
        </authorList>
    </citation>
    <scope>NUCLEOTIDE SEQUENCE [LARGE SCALE GENOMIC DNA]</scope>
    <source>
        <strain evidence="3">cv. SF193</strain>
        <tissue evidence="1">Leaves</tissue>
    </source>
</reference>
<evidence type="ECO:0000313" key="2">
    <source>
        <dbReference type="EMBL" id="OTF86954.1"/>
    </source>
</evidence>
<reference evidence="1" key="3">
    <citation type="submission" date="2020-06" db="EMBL/GenBank/DDBJ databases">
        <title>Helianthus annuus Genome sequencing and assembly Release 2.</title>
        <authorList>
            <person name="Gouzy J."/>
            <person name="Langlade N."/>
            <person name="Munos S."/>
        </authorList>
    </citation>
    <scope>NUCLEOTIDE SEQUENCE</scope>
    <source>
        <tissue evidence="1">Leaves</tissue>
    </source>
</reference>
<dbReference type="EMBL" id="MNCJ02000332">
    <property type="protein sequence ID" value="KAF5755810.1"/>
    <property type="molecule type" value="Genomic_DNA"/>
</dbReference>
<proteinExistence type="predicted"/>
<sequence>MHSSTQWFTTWLMIVERLESFLASHGFRYNRCCKSGCPLSILMPNKSHLHVPFVI</sequence>
<accession>A0A251RSW8</accession>
<reference evidence="2" key="2">
    <citation type="submission" date="2017-02" db="EMBL/GenBank/DDBJ databases">
        <title>Sunflower complete genome.</title>
        <authorList>
            <person name="Langlade N."/>
            <person name="Munos S."/>
        </authorList>
    </citation>
    <scope>NUCLEOTIDE SEQUENCE [LARGE SCALE GENOMIC DNA]</scope>
    <source>
        <tissue evidence="2">Leaves</tissue>
    </source>
</reference>
<evidence type="ECO:0000313" key="1">
    <source>
        <dbReference type="EMBL" id="KAF5755810.1"/>
    </source>
</evidence>
<keyword evidence="3" id="KW-1185">Reference proteome</keyword>
<dbReference type="InParanoid" id="A0A251RSW8"/>
<dbReference type="Proteomes" id="UP000215914">
    <property type="component" value="Chromosome 17"/>
</dbReference>
<dbReference type="Gramene" id="mRNA:HanXRQr2_Chr17g0807061">
    <property type="protein sequence ID" value="mRNA:HanXRQr2_Chr17g0807061"/>
    <property type="gene ID" value="HanXRQr2_Chr17g0807061"/>
</dbReference>
<dbReference type="EMBL" id="CM007906">
    <property type="protein sequence ID" value="OTF86954.1"/>
    <property type="molecule type" value="Genomic_DNA"/>
</dbReference>
<name>A0A251RSW8_HELAN</name>
<gene>
    <name evidence="2" type="ORF">HannXRQ_Chr17g0556451</name>
    <name evidence="1" type="ORF">HanXRQr2_Chr17g0807061</name>
</gene>
<dbReference type="AlphaFoldDB" id="A0A251RSW8"/>
<protein>
    <submittedName>
        <fullName evidence="2">Uncharacterized protein</fullName>
    </submittedName>
</protein>
<organism evidence="2 3">
    <name type="scientific">Helianthus annuus</name>
    <name type="common">Common sunflower</name>
    <dbReference type="NCBI Taxonomy" id="4232"/>
    <lineage>
        <taxon>Eukaryota</taxon>
        <taxon>Viridiplantae</taxon>
        <taxon>Streptophyta</taxon>
        <taxon>Embryophyta</taxon>
        <taxon>Tracheophyta</taxon>
        <taxon>Spermatophyta</taxon>
        <taxon>Magnoliopsida</taxon>
        <taxon>eudicotyledons</taxon>
        <taxon>Gunneridae</taxon>
        <taxon>Pentapetalae</taxon>
        <taxon>asterids</taxon>
        <taxon>campanulids</taxon>
        <taxon>Asterales</taxon>
        <taxon>Asteraceae</taxon>
        <taxon>Asteroideae</taxon>
        <taxon>Heliantheae alliance</taxon>
        <taxon>Heliantheae</taxon>
        <taxon>Helianthus</taxon>
    </lineage>
</organism>
<evidence type="ECO:0000313" key="3">
    <source>
        <dbReference type="Proteomes" id="UP000215914"/>
    </source>
</evidence>